<dbReference type="PANTHER" id="PTHR30027">
    <property type="entry name" value="RIBOSOMAL RNA SMALL SUBUNIT METHYLTRANSFERASE E"/>
    <property type="match status" value="1"/>
</dbReference>
<dbReference type="Gene3D" id="2.40.240.20">
    <property type="entry name" value="Hypothetical PUA domain-like, domain 1"/>
    <property type="match status" value="1"/>
</dbReference>
<dbReference type="NCBIfam" id="NF008692">
    <property type="entry name" value="PRK11713.1-5"/>
    <property type="match status" value="1"/>
</dbReference>
<protein>
    <recommendedName>
        <fullName evidence="3">16S rRNA (uracil(1498)-N(3))-methyltransferase</fullName>
        <ecNumber evidence="3">2.1.1.193</ecNumber>
    </recommendedName>
</protein>
<dbReference type="InterPro" id="IPR029028">
    <property type="entry name" value="Alpha/beta_knot_MTases"/>
</dbReference>
<evidence type="ECO:0000256" key="7">
    <source>
        <dbReference type="ARBA" id="ARBA00022679"/>
    </source>
</evidence>
<evidence type="ECO:0000256" key="5">
    <source>
        <dbReference type="ARBA" id="ARBA00022552"/>
    </source>
</evidence>
<dbReference type="Pfam" id="PF04452">
    <property type="entry name" value="Methyltrans_RNA"/>
    <property type="match status" value="1"/>
</dbReference>
<evidence type="ECO:0000256" key="9">
    <source>
        <dbReference type="ARBA" id="ARBA00025699"/>
    </source>
</evidence>
<evidence type="ECO:0000256" key="3">
    <source>
        <dbReference type="ARBA" id="ARBA00012328"/>
    </source>
</evidence>
<name>A0A3B0XHW4_9ZZZZ</name>
<dbReference type="PANTHER" id="PTHR30027:SF3">
    <property type="entry name" value="16S RRNA (URACIL(1498)-N(3))-METHYLTRANSFERASE"/>
    <property type="match status" value="1"/>
</dbReference>
<dbReference type="InterPro" id="IPR029026">
    <property type="entry name" value="tRNA_m1G_MTases_N"/>
</dbReference>
<dbReference type="EC" id="2.1.1.193" evidence="3"/>
<dbReference type="InterPro" id="IPR015947">
    <property type="entry name" value="PUA-like_sf"/>
</dbReference>
<organism evidence="13">
    <name type="scientific">hydrothermal vent metagenome</name>
    <dbReference type="NCBI Taxonomy" id="652676"/>
    <lineage>
        <taxon>unclassified sequences</taxon>
        <taxon>metagenomes</taxon>
        <taxon>ecological metagenomes</taxon>
    </lineage>
</organism>
<dbReference type="Pfam" id="PF20260">
    <property type="entry name" value="PUA_4"/>
    <property type="match status" value="1"/>
</dbReference>
<dbReference type="GO" id="GO:0070475">
    <property type="term" value="P:rRNA base methylation"/>
    <property type="evidence" value="ECO:0007669"/>
    <property type="project" value="TreeGrafter"/>
</dbReference>
<proteinExistence type="inferred from homology"/>
<dbReference type="NCBIfam" id="TIGR00046">
    <property type="entry name" value="RsmE family RNA methyltransferase"/>
    <property type="match status" value="1"/>
</dbReference>
<dbReference type="InterPro" id="IPR046887">
    <property type="entry name" value="RsmE_PUA-like"/>
</dbReference>
<dbReference type="SUPFAM" id="SSF88697">
    <property type="entry name" value="PUA domain-like"/>
    <property type="match status" value="1"/>
</dbReference>
<dbReference type="GO" id="GO:0005737">
    <property type="term" value="C:cytoplasm"/>
    <property type="evidence" value="ECO:0007669"/>
    <property type="project" value="UniProtKB-SubCell"/>
</dbReference>
<gene>
    <name evidence="13" type="ORF">MNBD_GAMMA05-2145</name>
</gene>
<dbReference type="InterPro" id="IPR046886">
    <property type="entry name" value="RsmE_MTase_dom"/>
</dbReference>
<keyword evidence="8" id="KW-0949">S-adenosyl-L-methionine</keyword>
<evidence type="ECO:0000313" key="13">
    <source>
        <dbReference type="EMBL" id="VAW55574.1"/>
    </source>
</evidence>
<dbReference type="AlphaFoldDB" id="A0A3B0XHW4"/>
<dbReference type="CDD" id="cd18084">
    <property type="entry name" value="RsmE-like"/>
    <property type="match status" value="1"/>
</dbReference>
<keyword evidence="4" id="KW-0963">Cytoplasm</keyword>
<comment type="subcellular location">
    <subcellularLocation>
        <location evidence="1">Cytoplasm</location>
    </subcellularLocation>
</comment>
<feature type="domain" description="Ribosomal RNA small subunit methyltransferase E methyltransferase" evidence="11">
    <location>
        <begin position="75"/>
        <end position="242"/>
    </location>
</feature>
<dbReference type="SUPFAM" id="SSF75217">
    <property type="entry name" value="alpha/beta knot"/>
    <property type="match status" value="1"/>
</dbReference>
<sequence>MRITRLYYPDSLECGEPVYLSKDTSNHLIRVLRTKTGSPVILFNGDGFDYHGKTLDTNTKNTSLSIDSKIKTNNESNINICLIQGLSRQNRMDTTIQKSVELGVNTIIPVICQRSNLKLNKENTTKKHSHWLKVTVSACEQSGRSILPHLNETLSLETLAPSLDKKALKIILDPTSNTTLKDIDTNQLEKNENKVEVFIGPEGGLNDEEIRYLKDQHFTNICFGPRVLRTETAGPAIISALQLLWGDLG</sequence>
<keyword evidence="5" id="KW-0698">rRNA processing</keyword>
<evidence type="ECO:0000256" key="2">
    <source>
        <dbReference type="ARBA" id="ARBA00005528"/>
    </source>
</evidence>
<evidence type="ECO:0000259" key="11">
    <source>
        <dbReference type="Pfam" id="PF04452"/>
    </source>
</evidence>
<dbReference type="InterPro" id="IPR006700">
    <property type="entry name" value="RsmE"/>
</dbReference>
<dbReference type="PIRSF" id="PIRSF015601">
    <property type="entry name" value="MTase_slr0722"/>
    <property type="match status" value="1"/>
</dbReference>
<evidence type="ECO:0000259" key="12">
    <source>
        <dbReference type="Pfam" id="PF20260"/>
    </source>
</evidence>
<accession>A0A3B0XHW4</accession>
<dbReference type="EMBL" id="UOFE01000049">
    <property type="protein sequence ID" value="VAW55574.1"/>
    <property type="molecule type" value="Genomic_DNA"/>
</dbReference>
<evidence type="ECO:0000256" key="1">
    <source>
        <dbReference type="ARBA" id="ARBA00004496"/>
    </source>
</evidence>
<keyword evidence="7 13" id="KW-0808">Transferase</keyword>
<evidence type="ECO:0000256" key="4">
    <source>
        <dbReference type="ARBA" id="ARBA00022490"/>
    </source>
</evidence>
<evidence type="ECO:0000256" key="6">
    <source>
        <dbReference type="ARBA" id="ARBA00022603"/>
    </source>
</evidence>
<feature type="domain" description="Ribosomal RNA small subunit methyltransferase E PUA-like" evidence="12">
    <location>
        <begin position="20"/>
        <end position="53"/>
    </location>
</feature>
<evidence type="ECO:0000256" key="8">
    <source>
        <dbReference type="ARBA" id="ARBA00022691"/>
    </source>
</evidence>
<reference evidence="13" key="1">
    <citation type="submission" date="2018-06" db="EMBL/GenBank/DDBJ databases">
        <authorList>
            <person name="Zhirakovskaya E."/>
        </authorList>
    </citation>
    <scope>NUCLEOTIDE SEQUENCE</scope>
</reference>
<dbReference type="Gene3D" id="3.40.1280.10">
    <property type="match status" value="1"/>
</dbReference>
<comment type="function">
    <text evidence="9">Specifically methylates the N3 position of the uracil ring of uridine 1498 (m3U1498) in 16S rRNA. Acts on the fully assembled 30S ribosomal subunit.</text>
</comment>
<evidence type="ECO:0000256" key="10">
    <source>
        <dbReference type="ARBA" id="ARBA00047944"/>
    </source>
</evidence>
<dbReference type="GO" id="GO:0070042">
    <property type="term" value="F:rRNA (uridine-N3-)-methyltransferase activity"/>
    <property type="evidence" value="ECO:0007669"/>
    <property type="project" value="TreeGrafter"/>
</dbReference>
<comment type="similarity">
    <text evidence="2">Belongs to the RNA methyltransferase RsmE family.</text>
</comment>
<comment type="catalytic activity">
    <reaction evidence="10">
        <text>uridine(1498) in 16S rRNA + S-adenosyl-L-methionine = N(3)-methyluridine(1498) in 16S rRNA + S-adenosyl-L-homocysteine + H(+)</text>
        <dbReference type="Rhea" id="RHEA:42920"/>
        <dbReference type="Rhea" id="RHEA-COMP:10283"/>
        <dbReference type="Rhea" id="RHEA-COMP:10284"/>
        <dbReference type="ChEBI" id="CHEBI:15378"/>
        <dbReference type="ChEBI" id="CHEBI:57856"/>
        <dbReference type="ChEBI" id="CHEBI:59789"/>
        <dbReference type="ChEBI" id="CHEBI:65315"/>
        <dbReference type="ChEBI" id="CHEBI:74502"/>
        <dbReference type="EC" id="2.1.1.193"/>
    </reaction>
</comment>
<keyword evidence="6 13" id="KW-0489">Methyltransferase</keyword>